<dbReference type="PANTHER" id="PTHR39583:SF2">
    <property type="entry name" value="TYPE II SECRETION SYSTEM PROTEIN J"/>
    <property type="match status" value="1"/>
</dbReference>
<comment type="similarity">
    <text evidence="2">Belongs to the GSP J family.</text>
</comment>
<protein>
    <recommendedName>
        <fullName evidence="3">Type II secretion system protein J</fullName>
    </recommendedName>
</protein>
<evidence type="ECO:0000256" key="3">
    <source>
        <dbReference type="ARBA" id="ARBA00021539"/>
    </source>
</evidence>
<organism evidence="11 12">
    <name type="scientific">Buttiauxella warmboldiae</name>
    <dbReference type="NCBI Taxonomy" id="82993"/>
    <lineage>
        <taxon>Bacteria</taxon>
        <taxon>Pseudomonadati</taxon>
        <taxon>Pseudomonadota</taxon>
        <taxon>Gammaproteobacteria</taxon>
        <taxon>Enterobacterales</taxon>
        <taxon>Enterobacteriaceae</taxon>
        <taxon>Buttiauxella</taxon>
    </lineage>
</organism>
<dbReference type="OrthoDB" id="9794345at2"/>
<dbReference type="GO" id="GO:0015627">
    <property type="term" value="C:type II protein secretion system complex"/>
    <property type="evidence" value="ECO:0007669"/>
    <property type="project" value="InterPro"/>
</dbReference>
<keyword evidence="8 10" id="KW-1133">Transmembrane helix</keyword>
<evidence type="ECO:0000256" key="9">
    <source>
        <dbReference type="ARBA" id="ARBA00023136"/>
    </source>
</evidence>
<evidence type="ECO:0000256" key="2">
    <source>
        <dbReference type="ARBA" id="ARBA00011084"/>
    </source>
</evidence>
<evidence type="ECO:0000256" key="8">
    <source>
        <dbReference type="ARBA" id="ARBA00022989"/>
    </source>
</evidence>
<keyword evidence="5" id="KW-0488">Methylation</keyword>
<keyword evidence="6" id="KW-0997">Cell inner membrane</keyword>
<keyword evidence="7 10" id="KW-0812">Transmembrane</keyword>
<name>A0A3N5EB19_9ENTR</name>
<dbReference type="RefSeq" id="WP_124023135.1">
    <property type="nucleotide sequence ID" value="NZ_RPOH01000017.1"/>
</dbReference>
<dbReference type="InterPro" id="IPR012902">
    <property type="entry name" value="N_methyl_site"/>
</dbReference>
<dbReference type="Pfam" id="PF11612">
    <property type="entry name" value="T2SSJ"/>
    <property type="match status" value="1"/>
</dbReference>
<keyword evidence="12" id="KW-1185">Reference proteome</keyword>
<evidence type="ECO:0000313" key="11">
    <source>
        <dbReference type="EMBL" id="RPH29613.1"/>
    </source>
</evidence>
<dbReference type="InterPro" id="IPR010055">
    <property type="entry name" value="T2SS_protein-GspJ"/>
</dbReference>
<dbReference type="PANTHER" id="PTHR39583">
    <property type="entry name" value="TYPE II SECRETION SYSTEM PROTEIN J-RELATED"/>
    <property type="match status" value="1"/>
</dbReference>
<reference evidence="11 12" key="1">
    <citation type="submission" date="2018-11" db="EMBL/GenBank/DDBJ databases">
        <title>Draft genome sequence of Buttiauxella warmboldiae CCUG 35512.</title>
        <authorList>
            <person name="Salva-Serra F."/>
            <person name="Marathe N."/>
            <person name="Moore E."/>
            <person name="Svensson L."/>
            <person name="Engstrom-Jakobsson H."/>
        </authorList>
    </citation>
    <scope>NUCLEOTIDE SEQUENCE [LARGE SCALE GENOMIC DNA]</scope>
    <source>
        <strain evidence="11 12">CCUG 35512</strain>
    </source>
</reference>
<dbReference type="EMBL" id="RPOH01000017">
    <property type="protein sequence ID" value="RPH29613.1"/>
    <property type="molecule type" value="Genomic_DNA"/>
</dbReference>
<evidence type="ECO:0000256" key="10">
    <source>
        <dbReference type="SAM" id="Phobius"/>
    </source>
</evidence>
<evidence type="ECO:0000256" key="1">
    <source>
        <dbReference type="ARBA" id="ARBA00004377"/>
    </source>
</evidence>
<dbReference type="InterPro" id="IPR051621">
    <property type="entry name" value="T2SS_protein_J"/>
</dbReference>
<dbReference type="Pfam" id="PF07963">
    <property type="entry name" value="N_methyl"/>
    <property type="match status" value="1"/>
</dbReference>
<dbReference type="InterPro" id="IPR045584">
    <property type="entry name" value="Pilin-like"/>
</dbReference>
<evidence type="ECO:0000256" key="6">
    <source>
        <dbReference type="ARBA" id="ARBA00022519"/>
    </source>
</evidence>
<dbReference type="GO" id="GO:0015628">
    <property type="term" value="P:protein secretion by the type II secretion system"/>
    <property type="evidence" value="ECO:0007669"/>
    <property type="project" value="InterPro"/>
</dbReference>
<feature type="transmembrane region" description="Helical" evidence="10">
    <location>
        <begin position="12"/>
        <end position="32"/>
    </location>
</feature>
<keyword evidence="4" id="KW-1003">Cell membrane</keyword>
<evidence type="ECO:0000313" key="12">
    <source>
        <dbReference type="Proteomes" id="UP000268615"/>
    </source>
</evidence>
<evidence type="ECO:0000256" key="5">
    <source>
        <dbReference type="ARBA" id="ARBA00022481"/>
    </source>
</evidence>
<dbReference type="GO" id="GO:0005886">
    <property type="term" value="C:plasma membrane"/>
    <property type="evidence" value="ECO:0007669"/>
    <property type="project" value="UniProtKB-SubCell"/>
</dbReference>
<dbReference type="AlphaFoldDB" id="A0A3N5EB19"/>
<comment type="caution">
    <text evidence="11">The sequence shown here is derived from an EMBL/GenBank/DDBJ whole genome shotgun (WGS) entry which is preliminary data.</text>
</comment>
<dbReference type="Gene3D" id="3.10.610.10">
    <property type="entry name" value="GSPII I/J protein-like"/>
    <property type="match status" value="1"/>
</dbReference>
<dbReference type="SUPFAM" id="SSF54523">
    <property type="entry name" value="Pili subunits"/>
    <property type="match status" value="1"/>
</dbReference>
<dbReference type="Proteomes" id="UP000268615">
    <property type="component" value="Unassembled WGS sequence"/>
</dbReference>
<comment type="subcellular location">
    <subcellularLocation>
        <location evidence="1">Cell inner membrane</location>
        <topology evidence="1">Single-pass membrane protein</topology>
    </subcellularLocation>
</comment>
<gene>
    <name evidence="11" type="ORF">EHN07_05235</name>
</gene>
<keyword evidence="9 10" id="KW-0472">Membrane</keyword>
<evidence type="ECO:0000256" key="7">
    <source>
        <dbReference type="ARBA" id="ARBA00022692"/>
    </source>
</evidence>
<evidence type="ECO:0000256" key="4">
    <source>
        <dbReference type="ARBA" id="ARBA00022475"/>
    </source>
</evidence>
<dbReference type="Gene3D" id="2.10.70.20">
    <property type="entry name" value="gspk-gspi-gspj complex like domains"/>
    <property type="match status" value="1"/>
</dbReference>
<accession>A0A3N5EB19</accession>
<proteinExistence type="inferred from homology"/>
<sequence length="198" mass="21956">MPQHPTKHQLGFTLLELMVAILLLSVLALMILQINQLSYRAQSQAEELEQSRSSVQRMMALFERDILQVMARNPAKNQGGFSLTGHSLRFITQDNITAEVMPGRAQSVSVNWVFHEGVLWRQSGNDADSLVNADMIVPQLAGIIGVQWEVFDGGWQNSWRGGDPLPAGLAITLKFASRQSLRRIFVITPQPVPPTAKG</sequence>
<dbReference type="NCBIfam" id="TIGR02532">
    <property type="entry name" value="IV_pilin_GFxxxE"/>
    <property type="match status" value="1"/>
</dbReference>